<evidence type="ECO:0000313" key="3">
    <source>
        <dbReference type="EMBL" id="WCL70793.1"/>
    </source>
</evidence>
<feature type="domain" description="EamA" evidence="2">
    <location>
        <begin position="6"/>
        <end position="141"/>
    </location>
</feature>
<dbReference type="EMBL" id="CP116766">
    <property type="protein sequence ID" value="WCL70793.1"/>
    <property type="molecule type" value="Genomic_DNA"/>
</dbReference>
<dbReference type="RefSeq" id="WP_237090644.1">
    <property type="nucleotide sequence ID" value="NZ_CP116766.1"/>
</dbReference>
<feature type="transmembrane region" description="Helical" evidence="1">
    <location>
        <begin position="244"/>
        <end position="263"/>
    </location>
</feature>
<feature type="transmembrane region" description="Helical" evidence="1">
    <location>
        <begin position="180"/>
        <end position="200"/>
    </location>
</feature>
<feature type="transmembrane region" description="Helical" evidence="1">
    <location>
        <begin position="149"/>
        <end position="168"/>
    </location>
</feature>
<feature type="domain" description="EamA" evidence="2">
    <location>
        <begin position="150"/>
        <end position="285"/>
    </location>
</feature>
<evidence type="ECO:0000259" key="2">
    <source>
        <dbReference type="Pfam" id="PF00892"/>
    </source>
</evidence>
<dbReference type="Gene3D" id="1.10.3730.20">
    <property type="match status" value="1"/>
</dbReference>
<reference evidence="3 4" key="1">
    <citation type="submission" date="2023-01" db="EMBL/GenBank/DDBJ databases">
        <authorList>
            <person name="Yang C."/>
        </authorList>
    </citation>
    <scope>NUCLEOTIDE SEQUENCE [LARGE SCALE GENOMIC DNA]</scope>
    <source>
        <strain evidence="3 4">ZJ106</strain>
    </source>
</reference>
<accession>A0ABY7RHT2</accession>
<feature type="transmembrane region" description="Helical" evidence="1">
    <location>
        <begin position="269"/>
        <end position="287"/>
    </location>
</feature>
<keyword evidence="1" id="KW-0472">Membrane</keyword>
<organism evidence="3 4">
    <name type="scientific">Neisseria lisongii</name>
    <dbReference type="NCBI Taxonomy" id="2912188"/>
    <lineage>
        <taxon>Bacteria</taxon>
        <taxon>Pseudomonadati</taxon>
        <taxon>Pseudomonadota</taxon>
        <taxon>Betaproteobacteria</taxon>
        <taxon>Neisseriales</taxon>
        <taxon>Neisseriaceae</taxon>
        <taxon>Neisseria</taxon>
    </lineage>
</organism>
<evidence type="ECO:0000256" key="1">
    <source>
        <dbReference type="SAM" id="Phobius"/>
    </source>
</evidence>
<keyword evidence="1" id="KW-1133">Transmembrane helix</keyword>
<gene>
    <name evidence="3" type="ORF">PJU73_05245</name>
</gene>
<feature type="transmembrane region" description="Helical" evidence="1">
    <location>
        <begin position="212"/>
        <end position="232"/>
    </location>
</feature>
<feature type="transmembrane region" description="Helical" evidence="1">
    <location>
        <begin position="38"/>
        <end position="57"/>
    </location>
</feature>
<feature type="transmembrane region" description="Helical" evidence="1">
    <location>
        <begin position="126"/>
        <end position="143"/>
    </location>
</feature>
<name>A0ABY7RHT2_9NEIS</name>
<evidence type="ECO:0000313" key="4">
    <source>
        <dbReference type="Proteomes" id="UP001221268"/>
    </source>
</evidence>
<dbReference type="SUPFAM" id="SSF103481">
    <property type="entry name" value="Multidrug resistance efflux transporter EmrE"/>
    <property type="match status" value="2"/>
</dbReference>
<dbReference type="PANTHER" id="PTHR22911">
    <property type="entry name" value="ACYL-MALONYL CONDENSING ENZYME-RELATED"/>
    <property type="match status" value="1"/>
</dbReference>
<keyword evidence="4" id="KW-1185">Reference proteome</keyword>
<dbReference type="Proteomes" id="UP001221268">
    <property type="component" value="Chromosome"/>
</dbReference>
<dbReference type="InterPro" id="IPR037185">
    <property type="entry name" value="EmrE-like"/>
</dbReference>
<dbReference type="InterPro" id="IPR000620">
    <property type="entry name" value="EamA_dom"/>
</dbReference>
<protein>
    <submittedName>
        <fullName evidence="3">DMT family transporter</fullName>
    </submittedName>
</protein>
<feature type="transmembrane region" description="Helical" evidence="1">
    <location>
        <begin position="96"/>
        <end position="114"/>
    </location>
</feature>
<proteinExistence type="predicted"/>
<sequence length="301" mass="31501">MNRQTLGMLQIIAAAVCWGALGFFGTMLNRAGFDGIQIAMLRILIAALILLAAFPYFRPLLRSINRRQVPVLVAQSLIGVLGMSLLYFIAITRVGSALAVALLYTSPAWSLLFSRILLGEAITPKAALLTAVAVSGVALTMSGGIRLDLLGIIIGLGSGICYALYGVLGKAAMSGVQPMAVLFTSIVVSGLVLLPFPATHQTFRQLAAAEPHIWLTAVSLSFIGTLSAFTLFIKGLEKMPAARAAVFTVIEPFTAVLLAATLLGEQLSLPQYLGVLLIIAAAALNAGGRRKPSVAAQGKAV</sequence>
<feature type="transmembrane region" description="Helical" evidence="1">
    <location>
        <begin position="69"/>
        <end position="90"/>
    </location>
</feature>
<dbReference type="Pfam" id="PF00892">
    <property type="entry name" value="EamA"/>
    <property type="match status" value="2"/>
</dbReference>
<keyword evidence="1" id="KW-0812">Transmembrane</keyword>